<dbReference type="Proteomes" id="UP001054945">
    <property type="component" value="Unassembled WGS sequence"/>
</dbReference>
<dbReference type="AlphaFoldDB" id="A0AAV4NS36"/>
<reference evidence="1 2" key="1">
    <citation type="submission" date="2021-06" db="EMBL/GenBank/DDBJ databases">
        <title>Caerostris extrusa draft genome.</title>
        <authorList>
            <person name="Kono N."/>
            <person name="Arakawa K."/>
        </authorList>
    </citation>
    <scope>NUCLEOTIDE SEQUENCE [LARGE SCALE GENOMIC DNA]</scope>
</reference>
<name>A0AAV4NS36_CAEEX</name>
<proteinExistence type="predicted"/>
<evidence type="ECO:0000313" key="2">
    <source>
        <dbReference type="Proteomes" id="UP001054945"/>
    </source>
</evidence>
<accession>A0AAV4NS36</accession>
<protein>
    <submittedName>
        <fullName evidence="1">Uncharacterized protein</fullName>
    </submittedName>
</protein>
<sequence length="124" mass="13521">MRALLEDHFCIVGSRDTASNTSFTPYSTLLLIPYLVRQDGQQIVLIDRGGGSVLSMYLIAIHPPSPFAQSKSSASWESHSLFHGSGLEDESRGIRRCCPCLLQSSACTAFSGQDGKKSRKILLC</sequence>
<organism evidence="1 2">
    <name type="scientific">Caerostris extrusa</name>
    <name type="common">Bark spider</name>
    <name type="synonym">Caerostris bankana</name>
    <dbReference type="NCBI Taxonomy" id="172846"/>
    <lineage>
        <taxon>Eukaryota</taxon>
        <taxon>Metazoa</taxon>
        <taxon>Ecdysozoa</taxon>
        <taxon>Arthropoda</taxon>
        <taxon>Chelicerata</taxon>
        <taxon>Arachnida</taxon>
        <taxon>Araneae</taxon>
        <taxon>Araneomorphae</taxon>
        <taxon>Entelegynae</taxon>
        <taxon>Araneoidea</taxon>
        <taxon>Araneidae</taxon>
        <taxon>Caerostris</taxon>
    </lineage>
</organism>
<evidence type="ECO:0000313" key="1">
    <source>
        <dbReference type="EMBL" id="GIX87652.1"/>
    </source>
</evidence>
<gene>
    <name evidence="1" type="ORF">CEXT_463861</name>
</gene>
<dbReference type="EMBL" id="BPLR01021256">
    <property type="protein sequence ID" value="GIX87652.1"/>
    <property type="molecule type" value="Genomic_DNA"/>
</dbReference>
<comment type="caution">
    <text evidence="1">The sequence shown here is derived from an EMBL/GenBank/DDBJ whole genome shotgun (WGS) entry which is preliminary data.</text>
</comment>
<keyword evidence="2" id="KW-1185">Reference proteome</keyword>